<protein>
    <submittedName>
        <fullName evidence="1">Uncharacterized protein</fullName>
    </submittedName>
</protein>
<dbReference type="AlphaFoldDB" id="A0A5C3KDQ2"/>
<dbReference type="Proteomes" id="UP000307440">
    <property type="component" value="Unassembled WGS sequence"/>
</dbReference>
<name>A0A5C3KDQ2_COPMA</name>
<sequence>MPTYLLAPIHALIALTGFPSAEDRTINQLQPALDLMDVIQPQRRRGFHASWFTHFCDFCTVCYHPNTRYLQVVSTNPRHLTPRYLSHTVASAVIKRRPLPTGQLPRHCQIFLHNHPHRSRPHIYRPLTTSIASLRVQRDPASRAP</sequence>
<gene>
    <name evidence="1" type="ORF">FA15DRAFT_274941</name>
</gene>
<organism evidence="1 2">
    <name type="scientific">Coprinopsis marcescibilis</name>
    <name type="common">Agaric fungus</name>
    <name type="synonym">Psathyrella marcescibilis</name>
    <dbReference type="NCBI Taxonomy" id="230819"/>
    <lineage>
        <taxon>Eukaryota</taxon>
        <taxon>Fungi</taxon>
        <taxon>Dikarya</taxon>
        <taxon>Basidiomycota</taxon>
        <taxon>Agaricomycotina</taxon>
        <taxon>Agaricomycetes</taxon>
        <taxon>Agaricomycetidae</taxon>
        <taxon>Agaricales</taxon>
        <taxon>Agaricineae</taxon>
        <taxon>Psathyrellaceae</taxon>
        <taxon>Coprinopsis</taxon>
    </lineage>
</organism>
<reference evidence="1 2" key="1">
    <citation type="journal article" date="2019" name="Nat. Ecol. Evol.">
        <title>Megaphylogeny resolves global patterns of mushroom evolution.</title>
        <authorList>
            <person name="Varga T."/>
            <person name="Krizsan K."/>
            <person name="Foldi C."/>
            <person name="Dima B."/>
            <person name="Sanchez-Garcia M."/>
            <person name="Sanchez-Ramirez S."/>
            <person name="Szollosi G.J."/>
            <person name="Szarkandi J.G."/>
            <person name="Papp V."/>
            <person name="Albert L."/>
            <person name="Andreopoulos W."/>
            <person name="Angelini C."/>
            <person name="Antonin V."/>
            <person name="Barry K.W."/>
            <person name="Bougher N.L."/>
            <person name="Buchanan P."/>
            <person name="Buyck B."/>
            <person name="Bense V."/>
            <person name="Catcheside P."/>
            <person name="Chovatia M."/>
            <person name="Cooper J."/>
            <person name="Damon W."/>
            <person name="Desjardin D."/>
            <person name="Finy P."/>
            <person name="Geml J."/>
            <person name="Haridas S."/>
            <person name="Hughes K."/>
            <person name="Justo A."/>
            <person name="Karasinski D."/>
            <person name="Kautmanova I."/>
            <person name="Kiss B."/>
            <person name="Kocsube S."/>
            <person name="Kotiranta H."/>
            <person name="LaButti K.M."/>
            <person name="Lechner B.E."/>
            <person name="Liimatainen K."/>
            <person name="Lipzen A."/>
            <person name="Lukacs Z."/>
            <person name="Mihaltcheva S."/>
            <person name="Morgado L.N."/>
            <person name="Niskanen T."/>
            <person name="Noordeloos M.E."/>
            <person name="Ohm R.A."/>
            <person name="Ortiz-Santana B."/>
            <person name="Ovrebo C."/>
            <person name="Racz N."/>
            <person name="Riley R."/>
            <person name="Savchenko A."/>
            <person name="Shiryaev A."/>
            <person name="Soop K."/>
            <person name="Spirin V."/>
            <person name="Szebenyi C."/>
            <person name="Tomsovsky M."/>
            <person name="Tulloss R.E."/>
            <person name="Uehling J."/>
            <person name="Grigoriev I.V."/>
            <person name="Vagvolgyi C."/>
            <person name="Papp T."/>
            <person name="Martin F.M."/>
            <person name="Miettinen O."/>
            <person name="Hibbett D.S."/>
            <person name="Nagy L.G."/>
        </authorList>
    </citation>
    <scope>NUCLEOTIDE SEQUENCE [LARGE SCALE GENOMIC DNA]</scope>
    <source>
        <strain evidence="1 2">CBS 121175</strain>
    </source>
</reference>
<keyword evidence="2" id="KW-1185">Reference proteome</keyword>
<proteinExistence type="predicted"/>
<accession>A0A5C3KDQ2</accession>
<evidence type="ECO:0000313" key="1">
    <source>
        <dbReference type="EMBL" id="TFK18104.1"/>
    </source>
</evidence>
<dbReference type="EMBL" id="ML210431">
    <property type="protein sequence ID" value="TFK18104.1"/>
    <property type="molecule type" value="Genomic_DNA"/>
</dbReference>
<evidence type="ECO:0000313" key="2">
    <source>
        <dbReference type="Proteomes" id="UP000307440"/>
    </source>
</evidence>